<feature type="region of interest" description="Disordered" evidence="9">
    <location>
        <begin position="1"/>
        <end position="38"/>
    </location>
</feature>
<evidence type="ECO:0000256" key="7">
    <source>
        <dbReference type="ARBA" id="ARBA00037107"/>
    </source>
</evidence>
<sequence length="477" mass="54634">MSVNGDQDSEDGYASAEEELPDQQKPQQKIDHEEEYPLHRSVFLDDKKTLSQLLRQPEKYDISQKDKHGNTALHLSVMLGRKALTHLLLAHHAPVKIKNSDGWSVLSEAISYGDRQTITSVLRALKAQTRMQMQERRGSLIEALNQIGDFYMELNGTFIHGCLSRILPSDVCKIHKCGSKIRLDTTLVDFTDMRWERGDISFIFRGDKNPTESLTVLDNEYKCFQRIRHEESENEIEDEVDVLMSSDILAAQMSTKKINFSRAQTGWFFRADRKELVAGQYNSDLFTINGLVLKSRKRREHLSSDDLQKNKMLVESFTKGSNSSSGSLTPNGSLKNEPYEVSRRSSLIPPPETNVTWEDYINAEVGEMPSIGRKMVYKESSKHFKATVSMSTDFPLSIEMLLNVLEVIAPFKQFTKLREFITLKLPSGFPVKIEIPILRTVSAKITFQRFDFQDNISEELFEVPSDYVEDSRRFPEL</sequence>
<evidence type="ECO:0000313" key="12">
    <source>
        <dbReference type="Proteomes" id="UP000015102"/>
    </source>
</evidence>
<keyword evidence="4 8" id="KW-0040">ANK repeat</keyword>
<evidence type="ECO:0000256" key="5">
    <source>
        <dbReference type="ARBA" id="ARBA00023136"/>
    </source>
</evidence>
<feature type="repeat" description="ANK" evidence="8">
    <location>
        <begin position="68"/>
        <end position="100"/>
    </location>
</feature>
<dbReference type="InterPro" id="IPR055285">
    <property type="entry name" value="ANKRD13_C"/>
</dbReference>
<evidence type="ECO:0000256" key="6">
    <source>
        <dbReference type="ARBA" id="ARBA00023186"/>
    </source>
</evidence>
<feature type="compositionally biased region" description="Basic and acidic residues" evidence="9">
    <location>
        <begin position="28"/>
        <end position="38"/>
    </location>
</feature>
<dbReference type="InterPro" id="IPR002110">
    <property type="entry name" value="Ankyrin_rpt"/>
</dbReference>
<reference evidence="12" key="1">
    <citation type="submission" date="2013-02" db="EMBL/GenBank/DDBJ databases">
        <authorList>
            <person name="Hughes D."/>
        </authorList>
    </citation>
    <scope>NUCLEOTIDE SEQUENCE</scope>
    <source>
        <strain>Durham</strain>
        <strain evidence="12">NC isolate 2 -- Noor lab</strain>
    </source>
</reference>
<evidence type="ECO:0000256" key="1">
    <source>
        <dbReference type="ARBA" id="ARBA00004586"/>
    </source>
</evidence>
<name>T1GZJ9_MEGSC</name>
<evidence type="ECO:0000256" key="2">
    <source>
        <dbReference type="ARBA" id="ARBA00022737"/>
    </source>
</evidence>
<dbReference type="Pfam" id="PF12796">
    <property type="entry name" value="Ank_2"/>
    <property type="match status" value="1"/>
</dbReference>
<feature type="domain" description="Ankyrin repeat" evidence="10">
    <location>
        <begin position="182"/>
        <end position="461"/>
    </location>
</feature>
<keyword evidence="3" id="KW-0256">Endoplasmic reticulum</keyword>
<evidence type="ECO:0000313" key="11">
    <source>
        <dbReference type="EnsemblMetazoa" id="MESCA009302-PA"/>
    </source>
</evidence>
<dbReference type="EMBL" id="CAQQ02374071">
    <property type="status" value="NOT_ANNOTATED_CDS"/>
    <property type="molecule type" value="Genomic_DNA"/>
</dbReference>
<keyword evidence="5" id="KW-0472">Membrane</keyword>
<organism evidence="11 12">
    <name type="scientific">Megaselia scalaris</name>
    <name type="common">Humpbacked fly</name>
    <name type="synonym">Phora scalaris</name>
    <dbReference type="NCBI Taxonomy" id="36166"/>
    <lineage>
        <taxon>Eukaryota</taxon>
        <taxon>Metazoa</taxon>
        <taxon>Ecdysozoa</taxon>
        <taxon>Arthropoda</taxon>
        <taxon>Hexapoda</taxon>
        <taxon>Insecta</taxon>
        <taxon>Pterygota</taxon>
        <taxon>Neoptera</taxon>
        <taxon>Endopterygota</taxon>
        <taxon>Diptera</taxon>
        <taxon>Brachycera</taxon>
        <taxon>Muscomorpha</taxon>
        <taxon>Platypezoidea</taxon>
        <taxon>Phoridae</taxon>
        <taxon>Megaseliini</taxon>
        <taxon>Megaselia</taxon>
    </lineage>
</organism>
<dbReference type="OMA" id="YPMHQSV"/>
<keyword evidence="2" id="KW-0677">Repeat</keyword>
<dbReference type="Gene3D" id="1.25.40.20">
    <property type="entry name" value="Ankyrin repeat-containing domain"/>
    <property type="match status" value="1"/>
</dbReference>
<dbReference type="Pfam" id="PF11904">
    <property type="entry name" value="ANKRD13_C"/>
    <property type="match status" value="1"/>
</dbReference>
<dbReference type="SUPFAM" id="SSF48403">
    <property type="entry name" value="Ankyrin repeat"/>
    <property type="match status" value="1"/>
</dbReference>
<keyword evidence="6" id="KW-0143">Chaperone</keyword>
<feature type="compositionally biased region" description="Low complexity" evidence="9">
    <location>
        <begin position="318"/>
        <end position="334"/>
    </location>
</feature>
<dbReference type="PANTHER" id="PTHR12447">
    <property type="entry name" value="ANKYRIN REPEAT DOMAIN-CONTAINING PROTEIN 13"/>
    <property type="match status" value="1"/>
</dbReference>
<dbReference type="AlphaFoldDB" id="T1GZJ9"/>
<comment type="function">
    <text evidence="7">Acts as a molecular chaperone for G protein-coupled receptors, regulating their biogenesis and exit from the ER.</text>
</comment>
<accession>T1GZJ9</accession>
<evidence type="ECO:0000256" key="4">
    <source>
        <dbReference type="ARBA" id="ARBA00023043"/>
    </source>
</evidence>
<dbReference type="GO" id="GO:0005789">
    <property type="term" value="C:endoplasmic reticulum membrane"/>
    <property type="evidence" value="ECO:0007669"/>
    <property type="project" value="UniProtKB-SubCell"/>
</dbReference>
<dbReference type="GO" id="GO:0006621">
    <property type="term" value="P:protein retention in ER lumen"/>
    <property type="evidence" value="ECO:0007669"/>
    <property type="project" value="TreeGrafter"/>
</dbReference>
<reference evidence="11" key="2">
    <citation type="submission" date="2015-06" db="UniProtKB">
        <authorList>
            <consortium name="EnsemblMetazoa"/>
        </authorList>
    </citation>
    <scope>IDENTIFICATION</scope>
</reference>
<evidence type="ECO:0000256" key="9">
    <source>
        <dbReference type="SAM" id="MobiDB-lite"/>
    </source>
</evidence>
<dbReference type="EnsemblMetazoa" id="MESCA009302-RA">
    <property type="protein sequence ID" value="MESCA009302-PA"/>
    <property type="gene ID" value="MESCA009302"/>
</dbReference>
<dbReference type="Proteomes" id="UP000015102">
    <property type="component" value="Unassembled WGS sequence"/>
</dbReference>
<comment type="subcellular location">
    <subcellularLocation>
        <location evidence="1">Endoplasmic reticulum membrane</location>
    </subcellularLocation>
</comment>
<dbReference type="InterPro" id="IPR021832">
    <property type="entry name" value="ANKRD13"/>
</dbReference>
<dbReference type="FunFam" id="1.25.40.20:FF:000302">
    <property type="entry name" value="Ankyrin repeat containing protein"/>
    <property type="match status" value="1"/>
</dbReference>
<keyword evidence="12" id="KW-1185">Reference proteome</keyword>
<dbReference type="GO" id="GO:0005102">
    <property type="term" value="F:signaling receptor binding"/>
    <property type="evidence" value="ECO:0007669"/>
    <property type="project" value="TreeGrafter"/>
</dbReference>
<evidence type="ECO:0000259" key="10">
    <source>
        <dbReference type="Pfam" id="PF11904"/>
    </source>
</evidence>
<dbReference type="PANTHER" id="PTHR12447:SF25">
    <property type="entry name" value="ANKYRIN REPEAT DOMAIN-CONTAINING PROTEIN 13C"/>
    <property type="match status" value="1"/>
</dbReference>
<evidence type="ECO:0000256" key="8">
    <source>
        <dbReference type="PROSITE-ProRule" id="PRU00023"/>
    </source>
</evidence>
<feature type="region of interest" description="Disordered" evidence="9">
    <location>
        <begin position="318"/>
        <end position="346"/>
    </location>
</feature>
<feature type="compositionally biased region" description="Acidic residues" evidence="9">
    <location>
        <begin position="7"/>
        <end position="21"/>
    </location>
</feature>
<protein>
    <recommendedName>
        <fullName evidence="10">Ankyrin repeat domain-containing protein</fullName>
    </recommendedName>
</protein>
<dbReference type="PROSITE" id="PS50088">
    <property type="entry name" value="ANK_REPEAT"/>
    <property type="match status" value="1"/>
</dbReference>
<dbReference type="InterPro" id="IPR036770">
    <property type="entry name" value="Ankyrin_rpt-contain_sf"/>
</dbReference>
<dbReference type="HOGENOM" id="CLU_026137_1_0_1"/>
<evidence type="ECO:0000256" key="3">
    <source>
        <dbReference type="ARBA" id="ARBA00022824"/>
    </source>
</evidence>
<dbReference type="STRING" id="36166.T1GZJ9"/>
<proteinExistence type="predicted"/>
<dbReference type="PROSITE" id="PS50297">
    <property type="entry name" value="ANK_REP_REGION"/>
    <property type="match status" value="1"/>
</dbReference>